<feature type="region of interest" description="Disordered" evidence="1">
    <location>
        <begin position="299"/>
        <end position="332"/>
    </location>
</feature>
<evidence type="ECO:0000313" key="3">
    <source>
        <dbReference type="EMBL" id="RVU93678.1"/>
    </source>
</evidence>
<evidence type="ECO:0000259" key="2">
    <source>
        <dbReference type="SMART" id="SM00382"/>
    </source>
</evidence>
<comment type="caution">
    <text evidence="3">The sequence shown here is derived from an EMBL/GenBank/DDBJ whole genome shotgun (WGS) entry which is preliminary data.</text>
</comment>
<protein>
    <recommendedName>
        <fullName evidence="2">AAA+ ATPase domain-containing protein</fullName>
    </recommendedName>
</protein>
<dbReference type="Gene3D" id="3.40.50.300">
    <property type="entry name" value="P-loop containing nucleotide triphosphate hydrolases"/>
    <property type="match status" value="1"/>
</dbReference>
<sequence length="332" mass="37648">MEVKKAKREKLKVPIMITGASGSGKTVSALLIAKGIVEKMYPDLSDEEQWLKIGVIDTEHKRALLYAESTVAGVYIGEFLHLDFEPPYTVNNYIQAFRLMKDEGIEVVIIDSISHAWSGEGGILEQVESFTKGNSSKNMQAWAKVKPLEKEFLKLVTGNSVYVIATSRSKQAYDFDKDEKGKTKIVKMGLKPDQKDALEYEFAIALRMDQDHIAEATKDNSNMFDLPFNVSLETGRKIYDWSDQGIDLEKQRRELVMDIIGMSEESSARKSVFDEMMGKANGRRIDDLPIKSLKNLKGILERTEEPKADDPKEDEEVKQEELFDKDKPPVRE</sequence>
<dbReference type="InterPro" id="IPR027417">
    <property type="entry name" value="P-loop_NTPase"/>
</dbReference>
<dbReference type="SUPFAM" id="SSF52540">
    <property type="entry name" value="P-loop containing nucleoside triphosphate hydrolases"/>
    <property type="match status" value="1"/>
</dbReference>
<proteinExistence type="predicted"/>
<organism evidence="3 4">
    <name type="scientific">Enterococcus avium</name>
    <name type="common">Streptococcus avium</name>
    <dbReference type="NCBI Taxonomy" id="33945"/>
    <lineage>
        <taxon>Bacteria</taxon>
        <taxon>Bacillati</taxon>
        <taxon>Bacillota</taxon>
        <taxon>Bacilli</taxon>
        <taxon>Lactobacillales</taxon>
        <taxon>Enterococcaceae</taxon>
        <taxon>Enterococcus</taxon>
    </lineage>
</organism>
<dbReference type="InterPro" id="IPR003593">
    <property type="entry name" value="AAA+_ATPase"/>
</dbReference>
<dbReference type="AlphaFoldDB" id="A0A437UJB1"/>
<feature type="compositionally biased region" description="Basic and acidic residues" evidence="1">
    <location>
        <begin position="299"/>
        <end position="310"/>
    </location>
</feature>
<evidence type="ECO:0000313" key="4">
    <source>
        <dbReference type="Proteomes" id="UP000288388"/>
    </source>
</evidence>
<feature type="domain" description="AAA+ ATPase" evidence="2">
    <location>
        <begin position="11"/>
        <end position="209"/>
    </location>
</feature>
<name>A0A437UJB1_ENTAV</name>
<reference evidence="3 4" key="1">
    <citation type="submission" date="2018-12" db="EMBL/GenBank/DDBJ databases">
        <title>A novel vanA-carrying plasmid in a clinical isolate of Enterococcus avium.</title>
        <authorList>
            <person name="Bernasconi O.J."/>
            <person name="Luzzaro F."/>
            <person name="Endimiani A."/>
        </authorList>
    </citation>
    <scope>NUCLEOTIDE SEQUENCE [LARGE SCALE GENOMIC DNA]</scope>
    <source>
        <strain evidence="3 4">LC0559/18</strain>
    </source>
</reference>
<dbReference type="SMART" id="SM00382">
    <property type="entry name" value="AAA"/>
    <property type="match status" value="1"/>
</dbReference>
<feature type="compositionally biased region" description="Basic and acidic residues" evidence="1">
    <location>
        <begin position="319"/>
        <end position="332"/>
    </location>
</feature>
<gene>
    <name evidence="3" type="ORF">EK398_01695</name>
</gene>
<dbReference type="EMBL" id="RYZS01000001">
    <property type="protein sequence ID" value="RVU93678.1"/>
    <property type="molecule type" value="Genomic_DNA"/>
</dbReference>
<dbReference type="Pfam" id="PF13479">
    <property type="entry name" value="AAA_24"/>
    <property type="match status" value="1"/>
</dbReference>
<accession>A0A437UJB1</accession>
<dbReference type="RefSeq" id="WP_127978114.1">
    <property type="nucleotide sequence ID" value="NZ_JBPFKW010000142.1"/>
</dbReference>
<evidence type="ECO:0000256" key="1">
    <source>
        <dbReference type="SAM" id="MobiDB-lite"/>
    </source>
</evidence>
<dbReference type="Proteomes" id="UP000288388">
    <property type="component" value="Unassembled WGS sequence"/>
</dbReference>